<reference evidence="2 3" key="1">
    <citation type="submission" date="2019-12" db="EMBL/GenBank/DDBJ databases">
        <authorList>
            <person name="Alioto T."/>
            <person name="Alioto T."/>
            <person name="Gomez Garrido J."/>
        </authorList>
    </citation>
    <scope>NUCLEOTIDE SEQUENCE [LARGE SCALE GENOMIC DNA]</scope>
</reference>
<evidence type="ECO:0000313" key="3">
    <source>
        <dbReference type="Proteomes" id="UP000594638"/>
    </source>
</evidence>
<organism evidence="2 3">
    <name type="scientific">Olea europaea subsp. europaea</name>
    <dbReference type="NCBI Taxonomy" id="158383"/>
    <lineage>
        <taxon>Eukaryota</taxon>
        <taxon>Viridiplantae</taxon>
        <taxon>Streptophyta</taxon>
        <taxon>Embryophyta</taxon>
        <taxon>Tracheophyta</taxon>
        <taxon>Spermatophyta</taxon>
        <taxon>Magnoliopsida</taxon>
        <taxon>eudicotyledons</taxon>
        <taxon>Gunneridae</taxon>
        <taxon>Pentapetalae</taxon>
        <taxon>asterids</taxon>
        <taxon>lamiids</taxon>
        <taxon>Lamiales</taxon>
        <taxon>Oleaceae</taxon>
        <taxon>Oleeae</taxon>
        <taxon>Olea</taxon>
    </lineage>
</organism>
<keyword evidence="1" id="KW-1133">Transmembrane helix</keyword>
<name>A0A8S0R9I7_OLEEU</name>
<evidence type="ECO:0000313" key="2">
    <source>
        <dbReference type="EMBL" id="CAA2974937.1"/>
    </source>
</evidence>
<keyword evidence="3" id="KW-1185">Reference proteome</keyword>
<accession>A0A8S0R9I7</accession>
<feature type="transmembrane region" description="Helical" evidence="1">
    <location>
        <begin position="35"/>
        <end position="53"/>
    </location>
</feature>
<gene>
    <name evidence="2" type="ORF">OLEA9_A026074</name>
</gene>
<comment type="caution">
    <text evidence="2">The sequence shown here is derived from an EMBL/GenBank/DDBJ whole genome shotgun (WGS) entry which is preliminary data.</text>
</comment>
<dbReference type="Proteomes" id="UP000594638">
    <property type="component" value="Unassembled WGS sequence"/>
</dbReference>
<keyword evidence="1" id="KW-0812">Transmembrane</keyword>
<feature type="transmembrane region" description="Helical" evidence="1">
    <location>
        <begin position="74"/>
        <end position="94"/>
    </location>
</feature>
<protein>
    <submittedName>
        <fullName evidence="2">Uncharacterized protein</fullName>
    </submittedName>
</protein>
<dbReference type="Gramene" id="OE9A026074T1">
    <property type="protein sequence ID" value="OE9A026074C1"/>
    <property type="gene ID" value="OE9A026074"/>
</dbReference>
<evidence type="ECO:0000256" key="1">
    <source>
        <dbReference type="SAM" id="Phobius"/>
    </source>
</evidence>
<keyword evidence="1" id="KW-0472">Membrane</keyword>
<dbReference type="AlphaFoldDB" id="A0A8S0R9I7"/>
<sequence length="99" mass="11216">MPRLQLQPGICRCNPYDKSWKNIIRVMDMGVALDYIRVTTFITDGLFAVPSFMELIRIRVIRAMAQHHDTVSAMAIEAFIETMLIGVVSLLLQLTTMSS</sequence>
<dbReference type="EMBL" id="CACTIH010002212">
    <property type="protein sequence ID" value="CAA2974937.1"/>
    <property type="molecule type" value="Genomic_DNA"/>
</dbReference>
<proteinExistence type="predicted"/>